<feature type="domain" description="Pyrroline-5-carboxylate reductase dimerisation" evidence="12">
    <location>
        <begin position="197"/>
        <end position="301"/>
    </location>
</feature>
<keyword evidence="5 10" id="KW-0641">Proline biosynthesis</keyword>
<evidence type="ECO:0000313" key="13">
    <source>
        <dbReference type="EMBL" id="TNM85443.1"/>
    </source>
</evidence>
<dbReference type="SUPFAM" id="SSF48179">
    <property type="entry name" value="6-phosphogluconate dehydrogenase C-terminal domain-like"/>
    <property type="match status" value="1"/>
</dbReference>
<sequence>MAPSKITNDLHSGDTGHLNVRLLELTAAFDTNPVTKTMTGAVPSRLVSVDSEATSSNRMSVGFIGAGQLAHALVKGFTAAGVIAAQRITASSPDSDLPTVSGLRPHIIPFVLDEIGPDIEDRHLIVSCAAGVTISSIEKKLLQHRSAPKVMRCMTNTPVVVKEGATVYATGTHAEVEDGKLLEQLMASVGFCTEVEEDLIDAVTGLSGSGPAYAFTALDALADGGVKMGLPRRLAVRLGAQALLGAAKMLLDSEQHPSQLKDNVCSPGGATIHALHVLESGGFRSLLINAVEASCIRTRELQFLADQERISPAAIKKTTLDKVLQQPGVTVSGVANGNGRSGISLFNNRSPRVKKN</sequence>
<comment type="catalytic activity">
    <reaction evidence="8">
        <text>L-proline + NADP(+) = (S)-1-pyrroline-5-carboxylate + NADPH + 2 H(+)</text>
        <dbReference type="Rhea" id="RHEA:14109"/>
        <dbReference type="ChEBI" id="CHEBI:15378"/>
        <dbReference type="ChEBI" id="CHEBI:17388"/>
        <dbReference type="ChEBI" id="CHEBI:57783"/>
        <dbReference type="ChEBI" id="CHEBI:58349"/>
        <dbReference type="ChEBI" id="CHEBI:60039"/>
        <dbReference type="EC" id="1.5.1.2"/>
    </reaction>
    <physiologicalReaction direction="right-to-left" evidence="8">
        <dbReference type="Rhea" id="RHEA:14111"/>
    </physiologicalReaction>
</comment>
<comment type="pathway">
    <text evidence="1 10">Amino-acid biosynthesis; L-proline biosynthesis; L-proline from L-glutamate 5-semialdehyde: step 1/1.</text>
</comment>
<dbReference type="Gene3D" id="3.40.50.720">
    <property type="entry name" value="NAD(P)-binding Rossmann-like Domain"/>
    <property type="match status" value="2"/>
</dbReference>
<dbReference type="InterPro" id="IPR008927">
    <property type="entry name" value="6-PGluconate_DH-like_C_sf"/>
</dbReference>
<feature type="domain" description="Pyrroline-5-carboxylate reductase catalytic N-terminal" evidence="11">
    <location>
        <begin position="61"/>
        <end position="94"/>
    </location>
</feature>
<dbReference type="InterPro" id="IPR036291">
    <property type="entry name" value="NAD(P)-bd_dom_sf"/>
</dbReference>
<organism evidence="13 14">
    <name type="scientific">Takifugu bimaculatus</name>
    <dbReference type="NCBI Taxonomy" id="433685"/>
    <lineage>
        <taxon>Eukaryota</taxon>
        <taxon>Metazoa</taxon>
        <taxon>Chordata</taxon>
        <taxon>Craniata</taxon>
        <taxon>Vertebrata</taxon>
        <taxon>Euteleostomi</taxon>
        <taxon>Actinopterygii</taxon>
        <taxon>Neopterygii</taxon>
        <taxon>Teleostei</taxon>
        <taxon>Neoteleostei</taxon>
        <taxon>Acanthomorphata</taxon>
        <taxon>Eupercaria</taxon>
        <taxon>Tetraodontiformes</taxon>
        <taxon>Tetradontoidea</taxon>
        <taxon>Tetraodontidae</taxon>
        <taxon>Takifugu</taxon>
    </lineage>
</organism>
<protein>
    <recommendedName>
        <fullName evidence="3 10">Pyrroline-5-carboxylate reductase</fullName>
        <ecNumber evidence="3 10">1.5.1.2</ecNumber>
    </recommendedName>
</protein>
<accession>A0A4Z2AZ63</accession>
<proteinExistence type="inferred from homology"/>
<comment type="catalytic activity">
    <reaction evidence="9">
        <text>L-proline + NAD(+) = (S)-1-pyrroline-5-carboxylate + NADH + 2 H(+)</text>
        <dbReference type="Rhea" id="RHEA:14105"/>
        <dbReference type="ChEBI" id="CHEBI:15378"/>
        <dbReference type="ChEBI" id="CHEBI:17388"/>
        <dbReference type="ChEBI" id="CHEBI:57540"/>
        <dbReference type="ChEBI" id="CHEBI:57945"/>
        <dbReference type="ChEBI" id="CHEBI:60039"/>
        <dbReference type="EC" id="1.5.1.2"/>
    </reaction>
    <physiologicalReaction direction="right-to-left" evidence="9">
        <dbReference type="Rhea" id="RHEA:14107"/>
    </physiologicalReaction>
</comment>
<evidence type="ECO:0000259" key="12">
    <source>
        <dbReference type="Pfam" id="PF14748"/>
    </source>
</evidence>
<evidence type="ECO:0000256" key="9">
    <source>
        <dbReference type="ARBA" id="ARBA00049875"/>
    </source>
</evidence>
<evidence type="ECO:0000256" key="10">
    <source>
        <dbReference type="RuleBase" id="RU003903"/>
    </source>
</evidence>
<gene>
    <name evidence="13" type="ORF">fugu_007714</name>
</gene>
<comment type="similarity">
    <text evidence="2 10">Belongs to the pyrroline-5-carboxylate reductase family.</text>
</comment>
<dbReference type="InterPro" id="IPR053790">
    <property type="entry name" value="P5CR-like_CS"/>
</dbReference>
<dbReference type="UniPathway" id="UPA00098">
    <property type="reaction ID" value="UER00361"/>
</dbReference>
<dbReference type="AlphaFoldDB" id="A0A4Z2AZ63"/>
<keyword evidence="7 10" id="KW-0560">Oxidoreductase</keyword>
<dbReference type="InterPro" id="IPR000304">
    <property type="entry name" value="Pyrroline-COOH_reductase"/>
</dbReference>
<dbReference type="PROSITE" id="PS00521">
    <property type="entry name" value="P5CR"/>
    <property type="match status" value="1"/>
</dbReference>
<evidence type="ECO:0000256" key="6">
    <source>
        <dbReference type="ARBA" id="ARBA00022857"/>
    </source>
</evidence>
<dbReference type="GO" id="GO:0055129">
    <property type="term" value="P:L-proline biosynthetic process"/>
    <property type="evidence" value="ECO:0007669"/>
    <property type="project" value="UniProtKB-UniPathway"/>
</dbReference>
<evidence type="ECO:0000256" key="5">
    <source>
        <dbReference type="ARBA" id="ARBA00022650"/>
    </source>
</evidence>
<evidence type="ECO:0000256" key="4">
    <source>
        <dbReference type="ARBA" id="ARBA00022605"/>
    </source>
</evidence>
<dbReference type="EMBL" id="SWLE01000021">
    <property type="protein sequence ID" value="TNM85443.1"/>
    <property type="molecule type" value="Genomic_DNA"/>
</dbReference>
<dbReference type="InterPro" id="IPR028939">
    <property type="entry name" value="P5C_Rdtase_cat_N"/>
</dbReference>
<dbReference type="Pfam" id="PF03807">
    <property type="entry name" value="F420_oxidored"/>
    <property type="match status" value="1"/>
</dbReference>
<keyword evidence="4 10" id="KW-0028">Amino-acid biosynthesis</keyword>
<dbReference type="PANTHER" id="PTHR11645">
    <property type="entry name" value="PYRROLINE-5-CARBOXYLATE REDUCTASE"/>
    <property type="match status" value="1"/>
</dbReference>
<dbReference type="InterPro" id="IPR029036">
    <property type="entry name" value="P5CR_dimer"/>
</dbReference>
<reference evidence="13 14" key="1">
    <citation type="submission" date="2019-04" db="EMBL/GenBank/DDBJ databases">
        <title>The sequence and de novo assembly of Takifugu bimaculatus genome using PacBio and Hi-C technologies.</title>
        <authorList>
            <person name="Xu P."/>
            <person name="Liu B."/>
            <person name="Zhou Z."/>
        </authorList>
    </citation>
    <scope>NUCLEOTIDE SEQUENCE [LARGE SCALE GENOMIC DNA]</scope>
    <source>
        <strain evidence="13">TB-2018</strain>
        <tissue evidence="13">Muscle</tissue>
    </source>
</reference>
<dbReference type="EC" id="1.5.1.2" evidence="3 10"/>
<keyword evidence="6 10" id="KW-0521">NADP</keyword>
<dbReference type="FunFam" id="1.10.3730.10:FF:000003">
    <property type="entry name" value="Pyrroline-5-carboxylate reductase 1, mitochondrial"/>
    <property type="match status" value="1"/>
</dbReference>
<keyword evidence="14" id="KW-1185">Reference proteome</keyword>
<dbReference type="NCBIfam" id="TIGR00112">
    <property type="entry name" value="proC"/>
    <property type="match status" value="1"/>
</dbReference>
<dbReference type="Pfam" id="PF14748">
    <property type="entry name" value="P5CR_dimer"/>
    <property type="match status" value="1"/>
</dbReference>
<evidence type="ECO:0000256" key="7">
    <source>
        <dbReference type="ARBA" id="ARBA00023002"/>
    </source>
</evidence>
<comment type="caution">
    <text evidence="13">The sequence shown here is derived from an EMBL/GenBank/DDBJ whole genome shotgun (WGS) entry which is preliminary data.</text>
</comment>
<evidence type="ECO:0000256" key="1">
    <source>
        <dbReference type="ARBA" id="ARBA00005205"/>
    </source>
</evidence>
<evidence type="ECO:0000256" key="2">
    <source>
        <dbReference type="ARBA" id="ARBA00005525"/>
    </source>
</evidence>
<evidence type="ECO:0000256" key="3">
    <source>
        <dbReference type="ARBA" id="ARBA00012855"/>
    </source>
</evidence>
<dbReference type="Proteomes" id="UP000516260">
    <property type="component" value="Chromosome 8"/>
</dbReference>
<name>A0A4Z2AZ63_9TELE</name>
<dbReference type="HAMAP" id="MF_01925">
    <property type="entry name" value="P5C_reductase"/>
    <property type="match status" value="1"/>
</dbReference>
<dbReference type="GO" id="GO:0004735">
    <property type="term" value="F:pyrroline-5-carboxylate reductase activity"/>
    <property type="evidence" value="ECO:0007669"/>
    <property type="project" value="UniProtKB-EC"/>
</dbReference>
<evidence type="ECO:0000259" key="11">
    <source>
        <dbReference type="Pfam" id="PF03807"/>
    </source>
</evidence>
<dbReference type="Gene3D" id="1.10.3730.10">
    <property type="entry name" value="ProC C-terminal domain-like"/>
    <property type="match status" value="1"/>
</dbReference>
<dbReference type="PANTHER" id="PTHR11645:SF62">
    <property type="entry name" value="PYRROLINE-5-CARBOXYLATE REDUCTASE"/>
    <property type="match status" value="1"/>
</dbReference>
<evidence type="ECO:0000313" key="14">
    <source>
        <dbReference type="Proteomes" id="UP000516260"/>
    </source>
</evidence>
<dbReference type="SUPFAM" id="SSF51735">
    <property type="entry name" value="NAD(P)-binding Rossmann-fold domains"/>
    <property type="match status" value="1"/>
</dbReference>
<evidence type="ECO:0000256" key="8">
    <source>
        <dbReference type="ARBA" id="ARBA00049867"/>
    </source>
</evidence>